<dbReference type="Pfam" id="PF14309">
    <property type="entry name" value="DUF4378"/>
    <property type="match status" value="1"/>
</dbReference>
<dbReference type="InterPro" id="IPR025486">
    <property type="entry name" value="DUF4378"/>
</dbReference>
<sequence>MEMETFGQRRPKISSFSSDQSLVDLLPSTAPASSRGNRQLQKQRKFPKLASDSSSCSSDTTEEDQLTFELTCRSSKQSTGTPMKKLLAKEMTKENESRRRPPSVIARLMGLDGLPPQQPGHKQQKRNENSHEKVQKGSTSYSWQSSRKSSKDEQEFKDVFEVLDALKMEGASFSSQGTVKSKLSDTEVAFIRHKFMEAKRLSTDEKLQDSEEFNDTLEVLNSNTDLLLNYFQQPNSLFTKHLHDLRVPPQSHCGRVSAMKSSHTLNNENCCFAQRTGRETQMKLRCKSPMGHQEDCLNHSYGRYTAHNPLKSPVVQLEEKNGPTIVPTRIVVLKPNLGKSQNSSRTASSPCSSHHFPSKCTRHSEILGIQNKEAEIWGKNKLHQDTGFSRYNSRDSREMAKEITRQMKNSFNNSPITISTSRFRGYAGDESSCDVSGSESESANDSDVTTVSYRDNISWNKRRHRRSSSRSSESSVSREAKKRLSERWKLTHKSQEVHMVSRGSTLGEMLATSDREVIPGNSSGPVGVERCNEIGNHVRPAVLNEPLGISSRDGWKDGCLGNLSRSRSLPASSTNFGSPGVSIRPESLRRDKNVNPKEGFMWDRNKAVKGNFNQRGAPLPSNQRSSVKKSQLLGRSCSSSKEYSDTLPDSNFTPYQVKQNIEGDKQSENNVLVSGASSSAMDSSSVLENAADVNDQNKPVLSEPSQMELSPPASLNPAIVSTSDLDNLDSQEPSEGPSKQTTPRCPVSELESQANCKEADQPSPVSVIEAPFTDDLSSGSECFESISADLHVFILSELRMQLRQLKLESEAYEDGTLLLSSDDDSNEVSVGFAEENGRPKAEENWESVYIVDVLVGSGIDGAELDTFLAAWHSPECPVNPLVFQQLEKKYCSLNYRSRAERRLMFDRINSKILEMYQEYNDQPPWMISGKKIIPTWNIRELEDSLRKSLVSQNKIRQMDVGEMVLAGECLWLDLRWDIDTIGRGIERLLVDELVAEVLAG</sequence>
<feature type="compositionally biased region" description="Polar residues" evidence="1">
    <location>
        <begin position="636"/>
        <end position="654"/>
    </location>
</feature>
<feature type="region of interest" description="Disordered" evidence="1">
    <location>
        <begin position="336"/>
        <end position="356"/>
    </location>
</feature>
<gene>
    <name evidence="5" type="ORF">Gotri_016808</name>
</gene>
<feature type="domain" description="DUF3741" evidence="2">
    <location>
        <begin position="192"/>
        <end position="236"/>
    </location>
</feature>
<comment type="caution">
    <text evidence="5">The sequence shown here is derived from an EMBL/GenBank/DDBJ whole genome shotgun (WGS) entry which is preliminary data.</text>
</comment>
<feature type="region of interest" description="Disordered" evidence="1">
    <location>
        <begin position="1"/>
        <end position="149"/>
    </location>
</feature>
<feature type="compositionally biased region" description="Basic and acidic residues" evidence="1">
    <location>
        <begin position="476"/>
        <end position="488"/>
    </location>
</feature>
<dbReference type="PANTHER" id="PTHR46836">
    <property type="entry name" value="AFADIN"/>
    <property type="match status" value="1"/>
</dbReference>
<dbReference type="Proteomes" id="UP000593568">
    <property type="component" value="Unassembled WGS sequence"/>
</dbReference>
<dbReference type="Pfam" id="PF14383">
    <property type="entry name" value="VARLMGL"/>
    <property type="match status" value="1"/>
</dbReference>
<proteinExistence type="predicted"/>
<reference evidence="5 6" key="1">
    <citation type="journal article" date="2019" name="Genome Biol. Evol.">
        <title>Insights into the evolution of the New World diploid cottons (Gossypium, subgenus Houzingenia) based on genome sequencing.</title>
        <authorList>
            <person name="Grover C.E."/>
            <person name="Arick M.A. 2nd"/>
            <person name="Thrash A."/>
            <person name="Conover J.L."/>
            <person name="Sanders W.S."/>
            <person name="Peterson D.G."/>
            <person name="Frelichowski J.E."/>
            <person name="Scheffler J.A."/>
            <person name="Scheffler B.E."/>
            <person name="Wendel J.F."/>
        </authorList>
    </citation>
    <scope>NUCLEOTIDE SEQUENCE [LARGE SCALE GENOMIC DNA]</scope>
    <source>
        <strain evidence="5">8</strain>
        <tissue evidence="5">Leaf</tissue>
    </source>
</reference>
<dbReference type="EMBL" id="JABEZW010000006">
    <property type="protein sequence ID" value="MBA0767962.1"/>
    <property type="molecule type" value="Genomic_DNA"/>
</dbReference>
<feature type="domain" description="DUF3741" evidence="4">
    <location>
        <begin position="92"/>
        <end position="118"/>
    </location>
</feature>
<feature type="compositionally biased region" description="Polar residues" evidence="1">
    <location>
        <begin position="72"/>
        <end position="81"/>
    </location>
</feature>
<name>A0A7J9E4L4_9ROSI</name>
<dbReference type="AlphaFoldDB" id="A0A7J9E4L4"/>
<feature type="compositionally biased region" description="Polar residues" evidence="1">
    <location>
        <begin position="694"/>
        <end position="708"/>
    </location>
</feature>
<feature type="compositionally biased region" description="Polar residues" evidence="1">
    <location>
        <begin position="30"/>
        <end position="40"/>
    </location>
</feature>
<feature type="compositionally biased region" description="Low complexity" evidence="1">
    <location>
        <begin position="428"/>
        <end position="441"/>
    </location>
</feature>
<feature type="compositionally biased region" description="Polar residues" evidence="1">
    <location>
        <begin position="719"/>
        <end position="743"/>
    </location>
</feature>
<accession>A0A7J9E4L4</accession>
<evidence type="ECO:0008006" key="7">
    <source>
        <dbReference type="Google" id="ProtNLM"/>
    </source>
</evidence>
<organism evidence="5 6">
    <name type="scientific">Gossypium trilobum</name>
    <dbReference type="NCBI Taxonomy" id="34281"/>
    <lineage>
        <taxon>Eukaryota</taxon>
        <taxon>Viridiplantae</taxon>
        <taxon>Streptophyta</taxon>
        <taxon>Embryophyta</taxon>
        <taxon>Tracheophyta</taxon>
        <taxon>Spermatophyta</taxon>
        <taxon>Magnoliopsida</taxon>
        <taxon>eudicotyledons</taxon>
        <taxon>Gunneridae</taxon>
        <taxon>Pentapetalae</taxon>
        <taxon>rosids</taxon>
        <taxon>malvids</taxon>
        <taxon>Malvales</taxon>
        <taxon>Malvaceae</taxon>
        <taxon>Malvoideae</taxon>
        <taxon>Gossypium</taxon>
    </lineage>
</organism>
<evidence type="ECO:0000259" key="4">
    <source>
        <dbReference type="Pfam" id="PF14383"/>
    </source>
</evidence>
<dbReference type="InterPro" id="IPR032795">
    <property type="entry name" value="DUF3741-assoc"/>
</dbReference>
<feature type="compositionally biased region" description="Polar residues" evidence="1">
    <location>
        <begin position="338"/>
        <end position="352"/>
    </location>
</feature>
<evidence type="ECO:0000256" key="1">
    <source>
        <dbReference type="SAM" id="MobiDB-lite"/>
    </source>
</evidence>
<evidence type="ECO:0000313" key="5">
    <source>
        <dbReference type="EMBL" id="MBA0767962.1"/>
    </source>
</evidence>
<dbReference type="PANTHER" id="PTHR46836:SF8">
    <property type="entry name" value="AFADIN"/>
    <property type="match status" value="1"/>
</dbReference>
<feature type="compositionally biased region" description="Polar residues" evidence="1">
    <location>
        <begin position="443"/>
        <end position="459"/>
    </location>
</feature>
<feature type="region of interest" description="Disordered" evidence="1">
    <location>
        <begin position="566"/>
        <end position="654"/>
    </location>
</feature>
<feature type="compositionally biased region" description="Basic and acidic residues" evidence="1">
    <location>
        <begin position="125"/>
        <end position="135"/>
    </location>
</feature>
<evidence type="ECO:0000313" key="6">
    <source>
        <dbReference type="Proteomes" id="UP000593568"/>
    </source>
</evidence>
<keyword evidence="6" id="KW-1185">Reference proteome</keyword>
<feature type="region of interest" description="Disordered" evidence="1">
    <location>
        <begin position="407"/>
        <end position="488"/>
    </location>
</feature>
<feature type="compositionally biased region" description="Polar residues" evidence="1">
    <location>
        <begin position="620"/>
        <end position="629"/>
    </location>
</feature>
<feature type="compositionally biased region" description="Basic and acidic residues" evidence="1">
    <location>
        <begin position="87"/>
        <end position="99"/>
    </location>
</feature>
<feature type="compositionally biased region" description="Basic and acidic residues" evidence="1">
    <location>
        <begin position="586"/>
        <end position="606"/>
    </location>
</feature>
<dbReference type="InterPro" id="IPR022212">
    <property type="entry name" value="DUF3741"/>
</dbReference>
<feature type="region of interest" description="Disordered" evidence="1">
    <location>
        <begin position="692"/>
        <end position="749"/>
    </location>
</feature>
<protein>
    <recommendedName>
        <fullName evidence="7">DUF4378 domain-containing protein</fullName>
    </recommendedName>
</protein>
<evidence type="ECO:0000259" key="2">
    <source>
        <dbReference type="Pfam" id="PF12552"/>
    </source>
</evidence>
<evidence type="ECO:0000259" key="3">
    <source>
        <dbReference type="Pfam" id="PF14309"/>
    </source>
</evidence>
<feature type="compositionally biased region" description="Polar residues" evidence="1">
    <location>
        <begin position="407"/>
        <end position="422"/>
    </location>
</feature>
<dbReference type="Pfam" id="PF12552">
    <property type="entry name" value="DUF3741"/>
    <property type="match status" value="1"/>
</dbReference>
<feature type="compositionally biased region" description="Polar residues" evidence="1">
    <location>
        <begin position="566"/>
        <end position="577"/>
    </location>
</feature>
<feature type="domain" description="DUF4378" evidence="3">
    <location>
        <begin position="847"/>
        <end position="996"/>
    </location>
</feature>
<feature type="compositionally biased region" description="Low complexity" evidence="1">
    <location>
        <begin position="138"/>
        <end position="147"/>
    </location>
</feature>